<protein>
    <submittedName>
        <fullName evidence="2">Alpha/beta hydrolase family protein</fullName>
    </submittedName>
</protein>
<dbReference type="InterPro" id="IPR029058">
    <property type="entry name" value="AB_hydrolase_fold"/>
</dbReference>
<dbReference type="PROSITE" id="PS51257">
    <property type="entry name" value="PROKAR_LIPOPROTEIN"/>
    <property type="match status" value="1"/>
</dbReference>
<dbReference type="Pfam" id="PF12697">
    <property type="entry name" value="Abhydrolase_6"/>
    <property type="match status" value="1"/>
</dbReference>
<dbReference type="OrthoDB" id="556502at2"/>
<dbReference type="PANTHER" id="PTHR37946">
    <property type="entry name" value="SLL1969 PROTEIN"/>
    <property type="match status" value="1"/>
</dbReference>
<dbReference type="AlphaFoldDB" id="A0A5C6A1H3"/>
<dbReference type="Gene3D" id="3.40.50.1820">
    <property type="entry name" value="alpha/beta hydrolase"/>
    <property type="match status" value="1"/>
</dbReference>
<proteinExistence type="predicted"/>
<dbReference type="Proteomes" id="UP000316213">
    <property type="component" value="Unassembled WGS sequence"/>
</dbReference>
<dbReference type="RefSeq" id="WP_146579913.1">
    <property type="nucleotide sequence ID" value="NZ_SJPM01000010.1"/>
</dbReference>
<reference evidence="2 3" key="1">
    <citation type="submission" date="2019-02" db="EMBL/GenBank/DDBJ databases">
        <title>Deep-cultivation of Planctomycetes and their phenomic and genomic characterization uncovers novel biology.</title>
        <authorList>
            <person name="Wiegand S."/>
            <person name="Jogler M."/>
            <person name="Boedeker C."/>
            <person name="Pinto D."/>
            <person name="Vollmers J."/>
            <person name="Rivas-Marin E."/>
            <person name="Kohn T."/>
            <person name="Peeters S.H."/>
            <person name="Heuer A."/>
            <person name="Rast P."/>
            <person name="Oberbeckmann S."/>
            <person name="Bunk B."/>
            <person name="Jeske O."/>
            <person name="Meyerdierks A."/>
            <person name="Storesund J.E."/>
            <person name="Kallscheuer N."/>
            <person name="Luecker S."/>
            <person name="Lage O.M."/>
            <person name="Pohl T."/>
            <person name="Merkel B.J."/>
            <person name="Hornburger P."/>
            <person name="Mueller R.-W."/>
            <person name="Bruemmer F."/>
            <person name="Labrenz M."/>
            <person name="Spormann A.M."/>
            <person name="Op Den Camp H."/>
            <person name="Overmann J."/>
            <person name="Amann R."/>
            <person name="Jetten M.S.M."/>
            <person name="Mascher T."/>
            <person name="Medema M.H."/>
            <person name="Devos D.P."/>
            <person name="Kaster A.-K."/>
            <person name="Ovreas L."/>
            <person name="Rohde M."/>
            <person name="Galperin M.Y."/>
            <person name="Jogler C."/>
        </authorList>
    </citation>
    <scope>NUCLEOTIDE SEQUENCE [LARGE SCALE GENOMIC DNA]</scope>
    <source>
        <strain evidence="2 3">Pla100</strain>
    </source>
</reference>
<evidence type="ECO:0000313" key="3">
    <source>
        <dbReference type="Proteomes" id="UP000316213"/>
    </source>
</evidence>
<keyword evidence="3" id="KW-1185">Reference proteome</keyword>
<gene>
    <name evidence="2" type="ORF">Pla100_44180</name>
</gene>
<comment type="caution">
    <text evidence="2">The sequence shown here is derived from an EMBL/GenBank/DDBJ whole genome shotgun (WGS) entry which is preliminary data.</text>
</comment>
<keyword evidence="2" id="KW-0378">Hydrolase</keyword>
<evidence type="ECO:0000259" key="1">
    <source>
        <dbReference type="Pfam" id="PF12697"/>
    </source>
</evidence>
<dbReference type="GO" id="GO:0016787">
    <property type="term" value="F:hydrolase activity"/>
    <property type="evidence" value="ECO:0007669"/>
    <property type="project" value="UniProtKB-KW"/>
</dbReference>
<dbReference type="SUPFAM" id="SSF53474">
    <property type="entry name" value="alpha/beta-Hydrolases"/>
    <property type="match status" value="1"/>
</dbReference>
<dbReference type="PANTHER" id="PTHR37946:SF1">
    <property type="entry name" value="SLL1969 PROTEIN"/>
    <property type="match status" value="1"/>
</dbReference>
<accession>A0A5C6A1H3</accession>
<evidence type="ECO:0000313" key="2">
    <source>
        <dbReference type="EMBL" id="TWT93101.1"/>
    </source>
</evidence>
<name>A0A5C6A1H3_9BACT</name>
<organism evidence="2 3">
    <name type="scientific">Neorhodopirellula pilleata</name>
    <dbReference type="NCBI Taxonomy" id="2714738"/>
    <lineage>
        <taxon>Bacteria</taxon>
        <taxon>Pseudomonadati</taxon>
        <taxon>Planctomycetota</taxon>
        <taxon>Planctomycetia</taxon>
        <taxon>Pirellulales</taxon>
        <taxon>Pirellulaceae</taxon>
        <taxon>Neorhodopirellula</taxon>
    </lineage>
</organism>
<dbReference type="InterPro" id="IPR000073">
    <property type="entry name" value="AB_hydrolase_1"/>
</dbReference>
<dbReference type="EMBL" id="SJPM01000010">
    <property type="protein sequence ID" value="TWT93101.1"/>
    <property type="molecule type" value="Genomic_DNA"/>
</dbReference>
<feature type="domain" description="AB hydrolase-1" evidence="1">
    <location>
        <begin position="23"/>
        <end position="196"/>
    </location>
</feature>
<sequence length="249" mass="27640">MFRSVVNRIDSELTETKRPGEVVLTVHGLLAGCRSMRSLADAARQEGYSVMDWGYPSLRGSILHHAAGLSRMLCDLAKRDGVKQIHLVTHSMGGVIARAAILQSRLENRWADKCGRIVMLAPPNSGSRLTRLPLGPFASWFPQLKELSEAPDSFVCRLPNLRRMKVGVIAAQHDFVVDELSTHLVGQRDHATVRTSHQRLTRHPDAIEMTIEFLNTTCLRPAATTVAFETDHIDTVSDAHRRRVHSAAA</sequence>